<dbReference type="InterPro" id="IPR003607">
    <property type="entry name" value="HD/PDEase_dom"/>
</dbReference>
<dbReference type="Pfam" id="PF13487">
    <property type="entry name" value="HD_5"/>
    <property type="match status" value="1"/>
</dbReference>
<dbReference type="InterPro" id="IPR037522">
    <property type="entry name" value="HD_GYP_dom"/>
</dbReference>
<feature type="domain" description="HD-GYP" evidence="2">
    <location>
        <begin position="22"/>
        <end position="219"/>
    </location>
</feature>
<dbReference type="InterPro" id="IPR052020">
    <property type="entry name" value="Cyclic_di-GMP/3'3'-cGAMP_PDE"/>
</dbReference>
<dbReference type="CDD" id="cd00077">
    <property type="entry name" value="HDc"/>
    <property type="match status" value="1"/>
</dbReference>
<dbReference type="AlphaFoldDB" id="A0A2J0KVQ3"/>
<proteinExistence type="predicted"/>
<comment type="caution">
    <text evidence="3">The sequence shown here is derived from an EMBL/GenBank/DDBJ whole genome shotgun (WGS) entry which is preliminary data.</text>
</comment>
<gene>
    <name evidence="3" type="ORF">COS99_03155</name>
</gene>
<dbReference type="Proteomes" id="UP000230052">
    <property type="component" value="Unassembled WGS sequence"/>
</dbReference>
<feature type="domain" description="HD" evidence="1">
    <location>
        <begin position="44"/>
        <end position="168"/>
    </location>
</feature>
<dbReference type="PROSITE" id="PS51831">
    <property type="entry name" value="HD"/>
    <property type="match status" value="1"/>
</dbReference>
<dbReference type="SMART" id="SM00471">
    <property type="entry name" value="HDc"/>
    <property type="match status" value="1"/>
</dbReference>
<dbReference type="Gene3D" id="1.10.3210.10">
    <property type="entry name" value="Hypothetical protein af1432"/>
    <property type="match status" value="1"/>
</dbReference>
<evidence type="ECO:0000259" key="2">
    <source>
        <dbReference type="PROSITE" id="PS51832"/>
    </source>
</evidence>
<reference evidence="3 4" key="1">
    <citation type="submission" date="2017-09" db="EMBL/GenBank/DDBJ databases">
        <title>Depth-based differentiation of microbial function through sediment-hosted aquifers and enrichment of novel symbionts in the deep terrestrial subsurface.</title>
        <authorList>
            <person name="Probst A.J."/>
            <person name="Ladd B."/>
            <person name="Jarett J.K."/>
            <person name="Geller-Mcgrath D.E."/>
            <person name="Sieber C.M."/>
            <person name="Emerson J.B."/>
            <person name="Anantharaman K."/>
            <person name="Thomas B.C."/>
            <person name="Malmstrom R."/>
            <person name="Stieglmeier M."/>
            <person name="Klingl A."/>
            <person name="Woyke T."/>
            <person name="Ryan C.M."/>
            <person name="Banfield J.F."/>
        </authorList>
    </citation>
    <scope>NUCLEOTIDE SEQUENCE [LARGE SCALE GENOMIC DNA]</scope>
    <source>
        <strain evidence="3">CG07_land_8_20_14_0_80_42_15</strain>
    </source>
</reference>
<name>A0A2J0KVQ3_9BACT</name>
<dbReference type="InterPro" id="IPR006674">
    <property type="entry name" value="HD_domain"/>
</dbReference>
<dbReference type="PANTHER" id="PTHR45228:SF1">
    <property type="entry name" value="CYCLIC DI-GMP PHOSPHODIESTERASE TM_0186"/>
    <property type="match status" value="1"/>
</dbReference>
<dbReference type="SUPFAM" id="SSF109604">
    <property type="entry name" value="HD-domain/PDEase-like"/>
    <property type="match status" value="1"/>
</dbReference>
<protein>
    <submittedName>
        <fullName evidence="3">Uncharacterized protein</fullName>
    </submittedName>
</protein>
<dbReference type="PROSITE" id="PS51832">
    <property type="entry name" value="HD_GYP"/>
    <property type="match status" value="1"/>
</dbReference>
<evidence type="ECO:0000313" key="3">
    <source>
        <dbReference type="EMBL" id="PIU41879.1"/>
    </source>
</evidence>
<sequence>MKTKNKKLNQCYQELEVTHSKIKEAYMEMLLRLAVAAEYKVSDIGSHVIRVSDYSTVIAKSLGLPDDEVEIIRYASMMHDIGKIGIPENILGKKAVLSPKEYKKIKDHTIIGNKIFSGSKSPLVNAAGEIALMHHEKYDGTGYPEALKGEEISLYSRIVSLADSFDAIVSKRSYKPSHTLNYAIGEIKKMSGTFFDPMIVEAFLKKKKTIKKILSANITISKFLKKHRP</sequence>
<evidence type="ECO:0000259" key="1">
    <source>
        <dbReference type="PROSITE" id="PS51831"/>
    </source>
</evidence>
<accession>A0A2J0KVQ3</accession>
<dbReference type="PANTHER" id="PTHR45228">
    <property type="entry name" value="CYCLIC DI-GMP PHOSPHODIESTERASE TM_0186-RELATED"/>
    <property type="match status" value="1"/>
</dbReference>
<organism evidence="3 4">
    <name type="scientific">Candidatus Aquitaenariimonas noxiae</name>
    <dbReference type="NCBI Taxonomy" id="1974741"/>
    <lineage>
        <taxon>Bacteria</taxon>
        <taxon>Pseudomonadati</taxon>
        <taxon>Candidatus Omnitrophota</taxon>
        <taxon>Candidatus Aquitaenariimonas</taxon>
    </lineage>
</organism>
<dbReference type="EMBL" id="PEWV01000031">
    <property type="protein sequence ID" value="PIU41879.1"/>
    <property type="molecule type" value="Genomic_DNA"/>
</dbReference>
<evidence type="ECO:0000313" key="4">
    <source>
        <dbReference type="Proteomes" id="UP000230052"/>
    </source>
</evidence>